<dbReference type="OrthoDB" id="4565847at2"/>
<proteinExistence type="predicted"/>
<dbReference type="KEGG" id="nyu:D7D52_37270"/>
<dbReference type="EMBL" id="CP032568">
    <property type="protein sequence ID" value="AYF78539.1"/>
    <property type="molecule type" value="Genomic_DNA"/>
</dbReference>
<dbReference type="Proteomes" id="UP000267164">
    <property type="component" value="Chromosome"/>
</dbReference>
<reference evidence="1 2" key="1">
    <citation type="submission" date="2018-09" db="EMBL/GenBank/DDBJ databases">
        <title>Nocardia yunnanensis sp. nov., an actinomycete isolated from a soil sample.</title>
        <authorList>
            <person name="Zhang J."/>
        </authorList>
    </citation>
    <scope>NUCLEOTIDE SEQUENCE [LARGE SCALE GENOMIC DNA]</scope>
    <source>
        <strain evidence="1 2">CFHS0054</strain>
    </source>
</reference>
<dbReference type="RefSeq" id="WP_120743622.1">
    <property type="nucleotide sequence ID" value="NZ_CP032568.1"/>
</dbReference>
<accession>A0A386ZPB9</accession>
<protein>
    <submittedName>
        <fullName evidence="1">Uncharacterized protein</fullName>
    </submittedName>
</protein>
<dbReference type="AlphaFoldDB" id="A0A386ZPB9"/>
<keyword evidence="2" id="KW-1185">Reference proteome</keyword>
<name>A0A386ZPB9_9NOCA</name>
<evidence type="ECO:0000313" key="1">
    <source>
        <dbReference type="EMBL" id="AYF78539.1"/>
    </source>
</evidence>
<gene>
    <name evidence="1" type="ORF">D7D52_37270</name>
</gene>
<evidence type="ECO:0000313" key="2">
    <source>
        <dbReference type="Proteomes" id="UP000267164"/>
    </source>
</evidence>
<sequence length="107" mass="12385">MTKPARDNIVNWQAVAARAVHMLRVMGPGLVPQERLDDIFNACHAQQPRIFTRLFTAELTKAEAEDDSILIRNPLSGTIDRYTYRSLRPMQPLRPYEQLQLVKRTRP</sequence>
<organism evidence="1 2">
    <name type="scientific">Nocardia yunnanensis</name>
    <dbReference type="NCBI Taxonomy" id="2382165"/>
    <lineage>
        <taxon>Bacteria</taxon>
        <taxon>Bacillati</taxon>
        <taxon>Actinomycetota</taxon>
        <taxon>Actinomycetes</taxon>
        <taxon>Mycobacteriales</taxon>
        <taxon>Nocardiaceae</taxon>
        <taxon>Nocardia</taxon>
    </lineage>
</organism>